<keyword evidence="6" id="KW-0720">Serine protease</keyword>
<evidence type="ECO:0000256" key="6">
    <source>
        <dbReference type="ARBA" id="ARBA00022825"/>
    </source>
</evidence>
<keyword evidence="7" id="KW-0735">Signal-anchor</keyword>
<dbReference type="Gene3D" id="3.40.50.1820">
    <property type="entry name" value="alpha/beta hydrolase"/>
    <property type="match status" value="1"/>
</dbReference>
<evidence type="ECO:0000256" key="7">
    <source>
        <dbReference type="ARBA" id="ARBA00022968"/>
    </source>
</evidence>
<dbReference type="SUPFAM" id="SSF82171">
    <property type="entry name" value="DPP6 N-terminal domain-like"/>
    <property type="match status" value="1"/>
</dbReference>
<sequence>MSQTQRIFSHVQWVFVALAAALGGVSLLSVLIRGGSSPAGLRGGLVQLFGLSKDEVKPFGFDEAFNSAYRPRLPAVSWSRVGDAAIEKRGDGVTYRVEWPSGEETALYSVEELQAAIHEGSGMTSADEKPKLGTQVLSPDESLLLVAVNTLKVYRHSTTAVYFIYDLKSKTAVPLVREDETKEVGPGKRLQLAEWAPSTARSTFSTVSVSRISYVESNDVWVAEVSREGGEDSPLSVNLWRVTDDGAENKVQSGLQDWVYEEEIFQQTSAVWWAPDGGSFAFLRFEIGEVPEYTFPFYSLEDAYNDNYRYKYPKPGYPISKVALFVHECDRRRRTVEIPVELPSSSSSAVKEEEKQKKEKEGYVTEIVWLSKTRMFARTMNRIQDRSSLWRADFNFLSAHEDPLMELSQIGQADSKTWLMPGSTVVPLTDSLFVDKVEFDSSEHLGLFDAVTGVRKTMLTRGRDTRVDSTVAFDASRQIFWFVSTGNLGAPNRLVLGVRVPLEEEGKQMFPKETELFSFGTMEMQRREMSIDTTDGEHPGPLQSGGHWMSASFSATRTFAVLRDTASSPLPSSRVLQVIDEGGKVVVKEVKVLETNEKWAQKMKEFNLPTRRFLTVEAGADKGVPSMDALIVLPPSFPSLPDPQTGLDPKKKLDLSYLEHAAGCGDRGQEGKGTTTAKKFAVLFHVYGGPGAQLATAPSDYLSERTAWHSHLASSHEFIIVTVDPVGSGGKSLGFERDYTYKRLGHWEALSLQKAIDQVRSSCFVDAQRTALWGWSYGGYLSSRIASGAGLETERRSERKEIAGLPQTGLRTVMAVAPVTDWRLYDASYTERYMQTPQENEAGYNSSSVVILNREATRRNGGGGNEGICDASHYFVIHGLADDNVHFQNSALLAKELEAANVQFKSFYYPDRDHSLTDPVTQASNLQLYHMLEDHLLAELTTGGSEAKKVQTSGGLSALEETEALETVQTWLFTELESLYLDPYKQRVRLCWQDVKNLRPTAKDMVISFFGRAVQVLSALQRLVPALAFGTPAFFPLEYSILLEALPAEGSAKRFVLTNNMDFTPTGLFNCLRKHEQTVLRPHLHPFGSLHSRPYSPPSPPSPLLLQRHQRARALPRRRMARRRSPRTSSVSFVESSTSGGSIPSALTVEGLLMIAPPVLLP</sequence>
<evidence type="ECO:0000313" key="16">
    <source>
        <dbReference type="EMBL" id="CEM37976.1"/>
    </source>
</evidence>
<evidence type="ECO:0000256" key="12">
    <source>
        <dbReference type="SAM" id="MobiDB-lite"/>
    </source>
</evidence>
<keyword evidence="3" id="KW-0645">Protease</keyword>
<evidence type="ECO:0000256" key="1">
    <source>
        <dbReference type="ARBA" id="ARBA00004606"/>
    </source>
</evidence>
<name>A0A0G4H2S2_9ALVE</name>
<dbReference type="AlphaFoldDB" id="A0A0G4H2S2"/>
<feature type="domain" description="Dipeptidylpeptidase IV N-terminal" evidence="15">
    <location>
        <begin position="138"/>
        <end position="487"/>
    </location>
</feature>
<dbReference type="GO" id="GO:0008239">
    <property type="term" value="F:dipeptidyl-peptidase activity"/>
    <property type="evidence" value="ECO:0007669"/>
    <property type="project" value="TreeGrafter"/>
</dbReference>
<dbReference type="Gene3D" id="2.140.10.30">
    <property type="entry name" value="Dipeptidylpeptidase IV, N-terminal domain"/>
    <property type="match status" value="1"/>
</dbReference>
<evidence type="ECO:0008006" key="17">
    <source>
        <dbReference type="Google" id="ProtNLM"/>
    </source>
</evidence>
<gene>
    <name evidence="16" type="ORF">Cvel_5607</name>
</gene>
<feature type="compositionally biased region" description="Basic residues" evidence="12">
    <location>
        <begin position="1111"/>
        <end position="1126"/>
    </location>
</feature>
<dbReference type="InterPro" id="IPR029058">
    <property type="entry name" value="AB_hydrolase_fold"/>
</dbReference>
<organism evidence="16">
    <name type="scientific">Chromera velia CCMP2878</name>
    <dbReference type="NCBI Taxonomy" id="1169474"/>
    <lineage>
        <taxon>Eukaryota</taxon>
        <taxon>Sar</taxon>
        <taxon>Alveolata</taxon>
        <taxon>Colpodellida</taxon>
        <taxon>Chromeraceae</taxon>
        <taxon>Chromera</taxon>
    </lineage>
</organism>
<evidence type="ECO:0000256" key="4">
    <source>
        <dbReference type="ARBA" id="ARBA00022692"/>
    </source>
</evidence>
<dbReference type="InterPro" id="IPR002469">
    <property type="entry name" value="Peptidase_S9B_N"/>
</dbReference>
<dbReference type="Pfam" id="PF00930">
    <property type="entry name" value="DPPIV_N"/>
    <property type="match status" value="1"/>
</dbReference>
<evidence type="ECO:0000256" key="2">
    <source>
        <dbReference type="ARBA" id="ARBA00022438"/>
    </source>
</evidence>
<evidence type="ECO:0000256" key="10">
    <source>
        <dbReference type="ARBA" id="ARBA00023180"/>
    </source>
</evidence>
<feature type="domain" description="Peptidase S9 prolyl oligopeptidase catalytic" evidence="14">
    <location>
        <begin position="707"/>
        <end position="785"/>
    </location>
</feature>
<dbReference type="SUPFAM" id="SSF53474">
    <property type="entry name" value="alpha/beta-Hydrolases"/>
    <property type="match status" value="1"/>
</dbReference>
<keyword evidence="10" id="KW-0325">Glycoprotein</keyword>
<feature type="compositionally biased region" description="Low complexity" evidence="12">
    <location>
        <begin position="1127"/>
        <end position="1141"/>
    </location>
</feature>
<evidence type="ECO:0000256" key="3">
    <source>
        <dbReference type="ARBA" id="ARBA00022670"/>
    </source>
</evidence>
<dbReference type="GO" id="GO:0005886">
    <property type="term" value="C:plasma membrane"/>
    <property type="evidence" value="ECO:0007669"/>
    <property type="project" value="TreeGrafter"/>
</dbReference>
<evidence type="ECO:0000256" key="13">
    <source>
        <dbReference type="SAM" id="Phobius"/>
    </source>
</evidence>
<keyword evidence="2" id="KW-0031">Aminopeptidase</keyword>
<feature type="region of interest" description="Disordered" evidence="12">
    <location>
        <begin position="1111"/>
        <end position="1141"/>
    </location>
</feature>
<proteinExistence type="predicted"/>
<dbReference type="PANTHER" id="PTHR11731:SF200">
    <property type="entry name" value="DIPEPTIDYL PEPTIDASE 10, ISOFORM B"/>
    <property type="match status" value="1"/>
</dbReference>
<reference evidence="16" key="1">
    <citation type="submission" date="2014-11" db="EMBL/GenBank/DDBJ databases">
        <authorList>
            <person name="Otto D Thomas"/>
            <person name="Naeem Raeece"/>
        </authorList>
    </citation>
    <scope>NUCLEOTIDE SEQUENCE</scope>
</reference>
<dbReference type="GO" id="GO:0006508">
    <property type="term" value="P:proteolysis"/>
    <property type="evidence" value="ECO:0007669"/>
    <property type="project" value="UniProtKB-KW"/>
</dbReference>
<feature type="transmembrane region" description="Helical" evidence="13">
    <location>
        <begin position="12"/>
        <end position="32"/>
    </location>
</feature>
<keyword evidence="5" id="KW-0378">Hydrolase</keyword>
<dbReference type="EMBL" id="CDMZ01001820">
    <property type="protein sequence ID" value="CEM37976.1"/>
    <property type="molecule type" value="Genomic_DNA"/>
</dbReference>
<accession>A0A0G4H2S2</accession>
<dbReference type="GO" id="GO:0004177">
    <property type="term" value="F:aminopeptidase activity"/>
    <property type="evidence" value="ECO:0007669"/>
    <property type="project" value="UniProtKB-KW"/>
</dbReference>
<dbReference type="InterPro" id="IPR001375">
    <property type="entry name" value="Peptidase_S9_cat"/>
</dbReference>
<evidence type="ECO:0000256" key="5">
    <source>
        <dbReference type="ARBA" id="ARBA00022801"/>
    </source>
</evidence>
<keyword evidence="4 13" id="KW-0812">Transmembrane</keyword>
<protein>
    <recommendedName>
        <fullName evidence="17">Peptidase S9 prolyl oligopeptidase catalytic domain-containing protein</fullName>
    </recommendedName>
</protein>
<evidence type="ECO:0000259" key="15">
    <source>
        <dbReference type="Pfam" id="PF00930"/>
    </source>
</evidence>
<evidence type="ECO:0000256" key="11">
    <source>
        <dbReference type="ARBA" id="ARBA00037847"/>
    </source>
</evidence>
<dbReference type="GO" id="GO:0012505">
    <property type="term" value="C:endomembrane system"/>
    <property type="evidence" value="ECO:0007669"/>
    <property type="project" value="UniProtKB-SubCell"/>
</dbReference>
<dbReference type="VEuPathDB" id="CryptoDB:Cvel_5607"/>
<evidence type="ECO:0000256" key="8">
    <source>
        <dbReference type="ARBA" id="ARBA00022989"/>
    </source>
</evidence>
<feature type="domain" description="Peptidase S9 prolyl oligopeptidase catalytic" evidence="14">
    <location>
        <begin position="812"/>
        <end position="924"/>
    </location>
</feature>
<dbReference type="PANTHER" id="PTHR11731">
    <property type="entry name" value="PROTEASE FAMILY S9B,C DIPEPTIDYL-PEPTIDASE IV-RELATED"/>
    <property type="match status" value="1"/>
</dbReference>
<comment type="subcellular location">
    <subcellularLocation>
        <location evidence="11">Endomembrane system</location>
        <topology evidence="11">Single-pass membrane protein</topology>
    </subcellularLocation>
    <subcellularLocation>
        <location evidence="1">Membrane</location>
        <topology evidence="1">Single-pass type II membrane protein</topology>
    </subcellularLocation>
</comment>
<dbReference type="GO" id="GO:0008236">
    <property type="term" value="F:serine-type peptidase activity"/>
    <property type="evidence" value="ECO:0007669"/>
    <property type="project" value="UniProtKB-KW"/>
</dbReference>
<evidence type="ECO:0000259" key="14">
    <source>
        <dbReference type="Pfam" id="PF00326"/>
    </source>
</evidence>
<dbReference type="InterPro" id="IPR050278">
    <property type="entry name" value="Serine_Prot_S9B/DPPIV"/>
</dbReference>
<evidence type="ECO:0000256" key="9">
    <source>
        <dbReference type="ARBA" id="ARBA00023136"/>
    </source>
</evidence>
<dbReference type="Pfam" id="PF00326">
    <property type="entry name" value="Peptidase_S9"/>
    <property type="match status" value="2"/>
</dbReference>
<keyword evidence="9 13" id="KW-0472">Membrane</keyword>
<keyword evidence="8 13" id="KW-1133">Transmembrane helix</keyword>